<evidence type="ECO:0000313" key="1">
    <source>
        <dbReference type="EMBL" id="GAA3590170.1"/>
    </source>
</evidence>
<evidence type="ECO:0000313" key="2">
    <source>
        <dbReference type="Proteomes" id="UP001501074"/>
    </source>
</evidence>
<proteinExistence type="predicted"/>
<gene>
    <name evidence="1" type="ORF">GCM10022223_00810</name>
</gene>
<accession>A0ABP6YTV4</accession>
<organism evidence="1 2">
    <name type="scientific">Kineosporia mesophila</name>
    <dbReference type="NCBI Taxonomy" id="566012"/>
    <lineage>
        <taxon>Bacteria</taxon>
        <taxon>Bacillati</taxon>
        <taxon>Actinomycetota</taxon>
        <taxon>Actinomycetes</taxon>
        <taxon>Kineosporiales</taxon>
        <taxon>Kineosporiaceae</taxon>
        <taxon>Kineosporia</taxon>
    </lineage>
</organism>
<dbReference type="Proteomes" id="UP001501074">
    <property type="component" value="Unassembled WGS sequence"/>
</dbReference>
<name>A0ABP6YTV4_9ACTN</name>
<reference evidence="2" key="1">
    <citation type="journal article" date="2019" name="Int. J. Syst. Evol. Microbiol.">
        <title>The Global Catalogue of Microorganisms (GCM) 10K type strain sequencing project: providing services to taxonomists for standard genome sequencing and annotation.</title>
        <authorList>
            <consortium name="The Broad Institute Genomics Platform"/>
            <consortium name="The Broad Institute Genome Sequencing Center for Infectious Disease"/>
            <person name="Wu L."/>
            <person name="Ma J."/>
        </authorList>
    </citation>
    <scope>NUCLEOTIDE SEQUENCE [LARGE SCALE GENOMIC DNA]</scope>
    <source>
        <strain evidence="2">JCM 16902</strain>
    </source>
</reference>
<sequence length="49" mass="5319">MHAMAFLIVFLLLATVALAPWLGADSRPLDPNRAELIHPLHGDRGMNVG</sequence>
<keyword evidence="2" id="KW-1185">Reference proteome</keyword>
<protein>
    <submittedName>
        <fullName evidence="1">Uncharacterized protein</fullName>
    </submittedName>
</protein>
<dbReference type="EMBL" id="BAAAZO010000001">
    <property type="protein sequence ID" value="GAA3590170.1"/>
    <property type="molecule type" value="Genomic_DNA"/>
</dbReference>
<comment type="caution">
    <text evidence="1">The sequence shown here is derived from an EMBL/GenBank/DDBJ whole genome shotgun (WGS) entry which is preliminary data.</text>
</comment>